<dbReference type="OrthoDB" id="5289726at2"/>
<dbReference type="Gene3D" id="3.40.50.150">
    <property type="entry name" value="Vaccinia Virus protein VP39"/>
    <property type="match status" value="1"/>
</dbReference>
<evidence type="ECO:0000313" key="4">
    <source>
        <dbReference type="EMBL" id="THH39718.1"/>
    </source>
</evidence>
<dbReference type="PIRSF" id="PIRSF018005">
    <property type="entry name" value="UCP018005"/>
    <property type="match status" value="1"/>
</dbReference>
<dbReference type="PANTHER" id="PTHR43397">
    <property type="entry name" value="ERGOTHIONEINE BIOSYNTHESIS PROTEIN 1"/>
    <property type="match status" value="1"/>
</dbReference>
<dbReference type="AlphaFoldDB" id="A0A4S4NMW8"/>
<keyword evidence="1 4" id="KW-0489">Methyltransferase</keyword>
<sequence>MTGSATTSTTLSPFARDVLSGLSQSNPQLNSKWFYDERGNVLFQQIMQCPEYYLTDAEAEIYRNSASELLEEIQGATFDMIELGAGDGSKTQLLIERFLAAGARFAYRPIDLNAAALSEVREIIGLRWPALEFQAIQGDYFEALDRLGRSSGSRRRLVLFPGANIGNFSPGEATAILQRIRGFLAPGDLLLTGFDLKKDPAVILAAYNDPAGHTAAFNLNLLHRINRELGGNFQPDNWRHWETYDPASGAARSYLLPTKKQEVTITALEQTFTFRAWQAISVEISQKYSLREIEGMADASGYECVRHLQDRRGYFSDSLWRVPSR</sequence>
<dbReference type="InterPro" id="IPR017804">
    <property type="entry name" value="MeTrfase_EgtD-like"/>
</dbReference>
<dbReference type="GO" id="GO:0032259">
    <property type="term" value="P:methylation"/>
    <property type="evidence" value="ECO:0007669"/>
    <property type="project" value="UniProtKB-KW"/>
</dbReference>
<keyword evidence="2 4" id="KW-0808">Transferase</keyword>
<dbReference type="GO" id="GO:0008168">
    <property type="term" value="F:methyltransferase activity"/>
    <property type="evidence" value="ECO:0007669"/>
    <property type="project" value="UniProtKB-KW"/>
</dbReference>
<evidence type="ECO:0000259" key="3">
    <source>
        <dbReference type="Pfam" id="PF10017"/>
    </source>
</evidence>
<keyword evidence="5" id="KW-1185">Reference proteome</keyword>
<proteinExistence type="predicted"/>
<feature type="domain" description="Histidine-specific methyltransferase SAM-dependent" evidence="3">
    <location>
        <begin position="14"/>
        <end position="321"/>
    </location>
</feature>
<accession>A0A4S4NMW8</accession>
<name>A0A4S4NMW8_9BACT</name>
<organism evidence="4 5">
    <name type="scientific">Neolewinella litorea</name>
    <dbReference type="NCBI Taxonomy" id="2562452"/>
    <lineage>
        <taxon>Bacteria</taxon>
        <taxon>Pseudomonadati</taxon>
        <taxon>Bacteroidota</taxon>
        <taxon>Saprospiria</taxon>
        <taxon>Saprospirales</taxon>
        <taxon>Lewinellaceae</taxon>
        <taxon>Neolewinella</taxon>
    </lineage>
</organism>
<dbReference type="SUPFAM" id="SSF53335">
    <property type="entry name" value="S-adenosyl-L-methionine-dependent methyltransferases"/>
    <property type="match status" value="1"/>
</dbReference>
<reference evidence="4 5" key="1">
    <citation type="submission" date="2019-04" db="EMBL/GenBank/DDBJ databases">
        <title>Lewinella litorea sp. nov., isolated from a marine sand.</title>
        <authorList>
            <person name="Yoon J.-H."/>
        </authorList>
    </citation>
    <scope>NUCLEOTIDE SEQUENCE [LARGE SCALE GENOMIC DNA]</scope>
    <source>
        <strain evidence="4 5">HSMS-39</strain>
    </source>
</reference>
<dbReference type="PANTHER" id="PTHR43397:SF1">
    <property type="entry name" value="ERGOTHIONEINE BIOSYNTHESIS PROTEIN 1"/>
    <property type="match status" value="1"/>
</dbReference>
<dbReference type="InterPro" id="IPR029063">
    <property type="entry name" value="SAM-dependent_MTases_sf"/>
</dbReference>
<evidence type="ECO:0000256" key="2">
    <source>
        <dbReference type="ARBA" id="ARBA00022679"/>
    </source>
</evidence>
<protein>
    <submittedName>
        <fullName evidence="4">L-histidine N(Alpha)-methyltransferase</fullName>
    </submittedName>
</protein>
<dbReference type="EMBL" id="SRSF01000003">
    <property type="protein sequence ID" value="THH39718.1"/>
    <property type="molecule type" value="Genomic_DNA"/>
</dbReference>
<evidence type="ECO:0000313" key="5">
    <source>
        <dbReference type="Proteomes" id="UP000308528"/>
    </source>
</evidence>
<gene>
    <name evidence="4" type="ORF">E4021_08865</name>
</gene>
<evidence type="ECO:0000256" key="1">
    <source>
        <dbReference type="ARBA" id="ARBA00022603"/>
    </source>
</evidence>
<dbReference type="Pfam" id="PF10017">
    <property type="entry name" value="Methyltransf_33"/>
    <property type="match status" value="1"/>
</dbReference>
<dbReference type="InterPro" id="IPR019257">
    <property type="entry name" value="MeTrfase_dom"/>
</dbReference>
<dbReference type="RefSeq" id="WP_136458491.1">
    <property type="nucleotide sequence ID" value="NZ_SRSF01000003.1"/>
</dbReference>
<comment type="caution">
    <text evidence="4">The sequence shown here is derived from an EMBL/GenBank/DDBJ whole genome shotgun (WGS) entry which is preliminary data.</text>
</comment>
<dbReference type="Proteomes" id="UP000308528">
    <property type="component" value="Unassembled WGS sequence"/>
</dbReference>
<dbReference type="InterPro" id="IPR051128">
    <property type="entry name" value="EgtD_Methyltrsf_superfamily"/>
</dbReference>